<name>B4M7D5_DROVI</name>
<dbReference type="OrthoDB" id="409725at2759"/>
<evidence type="ECO:0000313" key="2">
    <source>
        <dbReference type="EMBL" id="EDW62702.1"/>
    </source>
</evidence>
<organism evidence="2 3">
    <name type="scientific">Drosophila virilis</name>
    <name type="common">Fruit fly</name>
    <dbReference type="NCBI Taxonomy" id="7244"/>
    <lineage>
        <taxon>Eukaryota</taxon>
        <taxon>Metazoa</taxon>
        <taxon>Ecdysozoa</taxon>
        <taxon>Arthropoda</taxon>
        <taxon>Hexapoda</taxon>
        <taxon>Insecta</taxon>
        <taxon>Pterygota</taxon>
        <taxon>Neoptera</taxon>
        <taxon>Endopterygota</taxon>
        <taxon>Diptera</taxon>
        <taxon>Brachycera</taxon>
        <taxon>Muscomorpha</taxon>
        <taxon>Ephydroidea</taxon>
        <taxon>Drosophilidae</taxon>
        <taxon>Drosophila</taxon>
    </lineage>
</organism>
<feature type="transmembrane region" description="Helical" evidence="1">
    <location>
        <begin position="156"/>
        <end position="176"/>
    </location>
</feature>
<gene>
    <name evidence="2" type="primary">Dvir\GJ16474</name>
    <name evidence="2" type="ORF">Dvir_GJ16474</name>
</gene>
<feature type="transmembrane region" description="Helical" evidence="1">
    <location>
        <begin position="107"/>
        <end position="123"/>
    </location>
</feature>
<proteinExistence type="predicted"/>
<keyword evidence="3" id="KW-1185">Reference proteome</keyword>
<dbReference type="Proteomes" id="UP000008792">
    <property type="component" value="Unassembled WGS sequence"/>
</dbReference>
<reference evidence="2 3" key="1">
    <citation type="journal article" date="2007" name="Nature">
        <title>Evolution of genes and genomes on the Drosophila phylogeny.</title>
        <authorList>
            <consortium name="Drosophila 12 Genomes Consortium"/>
            <person name="Clark A.G."/>
            <person name="Eisen M.B."/>
            <person name="Smith D.R."/>
            <person name="Bergman C.M."/>
            <person name="Oliver B."/>
            <person name="Markow T.A."/>
            <person name="Kaufman T.C."/>
            <person name="Kellis M."/>
            <person name="Gelbart W."/>
            <person name="Iyer V.N."/>
            <person name="Pollard D.A."/>
            <person name="Sackton T.B."/>
            <person name="Larracuente A.M."/>
            <person name="Singh N.D."/>
            <person name="Abad J.P."/>
            <person name="Abt D.N."/>
            <person name="Adryan B."/>
            <person name="Aguade M."/>
            <person name="Akashi H."/>
            <person name="Anderson W.W."/>
            <person name="Aquadro C.F."/>
            <person name="Ardell D.H."/>
            <person name="Arguello R."/>
            <person name="Artieri C.G."/>
            <person name="Barbash D.A."/>
            <person name="Barker D."/>
            <person name="Barsanti P."/>
            <person name="Batterham P."/>
            <person name="Batzoglou S."/>
            <person name="Begun D."/>
            <person name="Bhutkar A."/>
            <person name="Blanco E."/>
            <person name="Bosak S.A."/>
            <person name="Bradley R.K."/>
            <person name="Brand A.D."/>
            <person name="Brent M.R."/>
            <person name="Brooks A.N."/>
            <person name="Brown R.H."/>
            <person name="Butlin R.K."/>
            <person name="Caggese C."/>
            <person name="Calvi B.R."/>
            <person name="Bernardo de Carvalho A."/>
            <person name="Caspi A."/>
            <person name="Castrezana S."/>
            <person name="Celniker S.E."/>
            <person name="Chang J.L."/>
            <person name="Chapple C."/>
            <person name="Chatterji S."/>
            <person name="Chinwalla A."/>
            <person name="Civetta A."/>
            <person name="Clifton S.W."/>
            <person name="Comeron J.M."/>
            <person name="Costello J.C."/>
            <person name="Coyne J.A."/>
            <person name="Daub J."/>
            <person name="David R.G."/>
            <person name="Delcher A.L."/>
            <person name="Delehaunty K."/>
            <person name="Do C.B."/>
            <person name="Ebling H."/>
            <person name="Edwards K."/>
            <person name="Eickbush T."/>
            <person name="Evans J.D."/>
            <person name="Filipski A."/>
            <person name="Findeiss S."/>
            <person name="Freyhult E."/>
            <person name="Fulton L."/>
            <person name="Fulton R."/>
            <person name="Garcia A.C."/>
            <person name="Gardiner A."/>
            <person name="Garfield D.A."/>
            <person name="Garvin B.E."/>
            <person name="Gibson G."/>
            <person name="Gilbert D."/>
            <person name="Gnerre S."/>
            <person name="Godfrey J."/>
            <person name="Good R."/>
            <person name="Gotea V."/>
            <person name="Gravely B."/>
            <person name="Greenberg A.J."/>
            <person name="Griffiths-Jones S."/>
            <person name="Gross S."/>
            <person name="Guigo R."/>
            <person name="Gustafson E.A."/>
            <person name="Haerty W."/>
            <person name="Hahn M.W."/>
            <person name="Halligan D.L."/>
            <person name="Halpern A.L."/>
            <person name="Halter G.M."/>
            <person name="Han M.V."/>
            <person name="Heger A."/>
            <person name="Hillier L."/>
            <person name="Hinrichs A.S."/>
            <person name="Holmes I."/>
            <person name="Hoskins R.A."/>
            <person name="Hubisz M.J."/>
            <person name="Hultmark D."/>
            <person name="Huntley M.A."/>
            <person name="Jaffe D.B."/>
            <person name="Jagadeeshan S."/>
            <person name="Jeck W.R."/>
            <person name="Johnson J."/>
            <person name="Jones C.D."/>
            <person name="Jordan W.C."/>
            <person name="Karpen G.H."/>
            <person name="Kataoka E."/>
            <person name="Keightley P.D."/>
            <person name="Kheradpour P."/>
            <person name="Kirkness E.F."/>
            <person name="Koerich L.B."/>
            <person name="Kristiansen K."/>
            <person name="Kudrna D."/>
            <person name="Kulathinal R.J."/>
            <person name="Kumar S."/>
            <person name="Kwok R."/>
            <person name="Lander E."/>
            <person name="Langley C.H."/>
            <person name="Lapoint R."/>
            <person name="Lazzaro B.P."/>
            <person name="Lee S.J."/>
            <person name="Levesque L."/>
            <person name="Li R."/>
            <person name="Lin C.F."/>
            <person name="Lin M.F."/>
            <person name="Lindblad-Toh K."/>
            <person name="Llopart A."/>
            <person name="Long M."/>
            <person name="Low L."/>
            <person name="Lozovsky E."/>
            <person name="Lu J."/>
            <person name="Luo M."/>
            <person name="Machado C.A."/>
            <person name="Makalowski W."/>
            <person name="Marzo M."/>
            <person name="Matsuda M."/>
            <person name="Matzkin L."/>
            <person name="McAllister B."/>
            <person name="McBride C.S."/>
            <person name="McKernan B."/>
            <person name="McKernan K."/>
            <person name="Mendez-Lago M."/>
            <person name="Minx P."/>
            <person name="Mollenhauer M.U."/>
            <person name="Montooth K."/>
            <person name="Mount S.M."/>
            <person name="Mu X."/>
            <person name="Myers E."/>
            <person name="Negre B."/>
            <person name="Newfeld S."/>
            <person name="Nielsen R."/>
            <person name="Noor M.A."/>
            <person name="O'Grady P."/>
            <person name="Pachter L."/>
            <person name="Papaceit M."/>
            <person name="Parisi M.J."/>
            <person name="Parisi M."/>
            <person name="Parts L."/>
            <person name="Pedersen J.S."/>
            <person name="Pesole G."/>
            <person name="Phillippy A.M."/>
            <person name="Ponting C.P."/>
            <person name="Pop M."/>
            <person name="Porcelli D."/>
            <person name="Powell J.R."/>
            <person name="Prohaska S."/>
            <person name="Pruitt K."/>
            <person name="Puig M."/>
            <person name="Quesneville H."/>
            <person name="Ram K.R."/>
            <person name="Rand D."/>
            <person name="Rasmussen M.D."/>
            <person name="Reed L.K."/>
            <person name="Reenan R."/>
            <person name="Reily A."/>
            <person name="Remington K.A."/>
            <person name="Rieger T.T."/>
            <person name="Ritchie M.G."/>
            <person name="Robin C."/>
            <person name="Rogers Y.H."/>
            <person name="Rohde C."/>
            <person name="Rozas J."/>
            <person name="Rubenfield M.J."/>
            <person name="Ruiz A."/>
            <person name="Russo S."/>
            <person name="Salzberg S.L."/>
            <person name="Sanchez-Gracia A."/>
            <person name="Saranga D.J."/>
            <person name="Sato H."/>
            <person name="Schaeffer S.W."/>
            <person name="Schatz M.C."/>
            <person name="Schlenke T."/>
            <person name="Schwartz R."/>
            <person name="Segarra C."/>
            <person name="Singh R.S."/>
            <person name="Sirot L."/>
            <person name="Sirota M."/>
            <person name="Sisneros N.B."/>
            <person name="Smith C.D."/>
            <person name="Smith T.F."/>
            <person name="Spieth J."/>
            <person name="Stage D.E."/>
            <person name="Stark A."/>
            <person name="Stephan W."/>
            <person name="Strausberg R.L."/>
            <person name="Strempel S."/>
            <person name="Sturgill D."/>
            <person name="Sutton G."/>
            <person name="Sutton G.G."/>
            <person name="Tao W."/>
            <person name="Teichmann S."/>
            <person name="Tobari Y.N."/>
            <person name="Tomimura Y."/>
            <person name="Tsolas J.M."/>
            <person name="Valente V.L."/>
            <person name="Venter E."/>
            <person name="Venter J.C."/>
            <person name="Vicario S."/>
            <person name="Vieira F.G."/>
            <person name="Vilella A.J."/>
            <person name="Villasante A."/>
            <person name="Walenz B."/>
            <person name="Wang J."/>
            <person name="Wasserman M."/>
            <person name="Watts T."/>
            <person name="Wilson D."/>
            <person name="Wilson R.K."/>
            <person name="Wing R.A."/>
            <person name="Wolfner M.F."/>
            <person name="Wong A."/>
            <person name="Wong G.K."/>
            <person name="Wu C.I."/>
            <person name="Wu G."/>
            <person name="Yamamoto D."/>
            <person name="Yang H.P."/>
            <person name="Yang S.P."/>
            <person name="Yorke J.A."/>
            <person name="Yoshida K."/>
            <person name="Zdobnov E."/>
            <person name="Zhang P."/>
            <person name="Zhang Y."/>
            <person name="Zimin A.V."/>
            <person name="Baldwin J."/>
            <person name="Abdouelleil A."/>
            <person name="Abdulkadir J."/>
            <person name="Abebe A."/>
            <person name="Abera B."/>
            <person name="Abreu J."/>
            <person name="Acer S.C."/>
            <person name="Aftuck L."/>
            <person name="Alexander A."/>
            <person name="An P."/>
            <person name="Anderson E."/>
            <person name="Anderson S."/>
            <person name="Arachi H."/>
            <person name="Azer M."/>
            <person name="Bachantsang P."/>
            <person name="Barry A."/>
            <person name="Bayul T."/>
            <person name="Berlin A."/>
            <person name="Bessette D."/>
            <person name="Bloom T."/>
            <person name="Blye J."/>
            <person name="Boguslavskiy L."/>
            <person name="Bonnet C."/>
            <person name="Boukhgalter B."/>
            <person name="Bourzgui I."/>
            <person name="Brown A."/>
            <person name="Cahill P."/>
            <person name="Channer S."/>
            <person name="Cheshatsang Y."/>
            <person name="Chuda L."/>
            <person name="Citroen M."/>
            <person name="Collymore A."/>
            <person name="Cooke P."/>
            <person name="Costello M."/>
            <person name="D'Aco K."/>
            <person name="Daza R."/>
            <person name="De Haan G."/>
            <person name="DeGray S."/>
            <person name="DeMaso C."/>
            <person name="Dhargay N."/>
            <person name="Dooley K."/>
            <person name="Dooley E."/>
            <person name="Doricent M."/>
            <person name="Dorje P."/>
            <person name="Dorjee K."/>
            <person name="Dupes A."/>
            <person name="Elong R."/>
            <person name="Falk J."/>
            <person name="Farina A."/>
            <person name="Faro S."/>
            <person name="Ferguson D."/>
            <person name="Fisher S."/>
            <person name="Foley C.D."/>
            <person name="Franke A."/>
            <person name="Friedrich D."/>
            <person name="Gadbois L."/>
            <person name="Gearin G."/>
            <person name="Gearin C.R."/>
            <person name="Giannoukos G."/>
            <person name="Goode T."/>
            <person name="Graham J."/>
            <person name="Grandbois E."/>
            <person name="Grewal S."/>
            <person name="Gyaltsen K."/>
            <person name="Hafez N."/>
            <person name="Hagos B."/>
            <person name="Hall J."/>
            <person name="Henson C."/>
            <person name="Hollinger A."/>
            <person name="Honan T."/>
            <person name="Huard M.D."/>
            <person name="Hughes L."/>
            <person name="Hurhula B."/>
            <person name="Husby M.E."/>
            <person name="Kamat A."/>
            <person name="Kanga B."/>
            <person name="Kashin S."/>
            <person name="Khazanovich D."/>
            <person name="Kisner P."/>
            <person name="Lance K."/>
            <person name="Lara M."/>
            <person name="Lee W."/>
            <person name="Lennon N."/>
            <person name="Letendre F."/>
            <person name="LeVine R."/>
            <person name="Lipovsky A."/>
            <person name="Liu X."/>
            <person name="Liu J."/>
            <person name="Liu S."/>
            <person name="Lokyitsang T."/>
            <person name="Lokyitsang Y."/>
            <person name="Lubonja R."/>
            <person name="Lui A."/>
            <person name="MacDonald P."/>
            <person name="Magnisalis V."/>
            <person name="Maru K."/>
            <person name="Matthews C."/>
            <person name="McCusker W."/>
            <person name="McDonough S."/>
            <person name="Mehta T."/>
            <person name="Meldrim J."/>
            <person name="Meneus L."/>
            <person name="Mihai O."/>
            <person name="Mihalev A."/>
            <person name="Mihova T."/>
            <person name="Mittelman R."/>
            <person name="Mlenga V."/>
            <person name="Montmayeur A."/>
            <person name="Mulrain L."/>
            <person name="Navidi A."/>
            <person name="Naylor J."/>
            <person name="Negash T."/>
            <person name="Nguyen T."/>
            <person name="Nguyen N."/>
            <person name="Nicol R."/>
            <person name="Norbu C."/>
            <person name="Norbu N."/>
            <person name="Novod N."/>
            <person name="O'Neill B."/>
            <person name="Osman S."/>
            <person name="Markiewicz E."/>
            <person name="Oyono O.L."/>
            <person name="Patti C."/>
            <person name="Phunkhang P."/>
            <person name="Pierre F."/>
            <person name="Priest M."/>
            <person name="Raghuraman S."/>
            <person name="Rege F."/>
            <person name="Reyes R."/>
            <person name="Rise C."/>
            <person name="Rogov P."/>
            <person name="Ross K."/>
            <person name="Ryan E."/>
            <person name="Settipalli S."/>
            <person name="Shea T."/>
            <person name="Sherpa N."/>
            <person name="Shi L."/>
            <person name="Shih D."/>
            <person name="Sparrow T."/>
            <person name="Spaulding J."/>
            <person name="Stalker J."/>
            <person name="Stange-Thomann N."/>
            <person name="Stavropoulos S."/>
            <person name="Stone C."/>
            <person name="Strader C."/>
            <person name="Tesfaye S."/>
            <person name="Thomson T."/>
            <person name="Thoulutsang Y."/>
            <person name="Thoulutsang D."/>
            <person name="Topham K."/>
            <person name="Topping I."/>
            <person name="Tsamla T."/>
            <person name="Vassiliev H."/>
            <person name="Vo A."/>
            <person name="Wangchuk T."/>
            <person name="Wangdi T."/>
            <person name="Weiand M."/>
            <person name="Wilkinson J."/>
            <person name="Wilson A."/>
            <person name="Yadav S."/>
            <person name="Young G."/>
            <person name="Yu Q."/>
            <person name="Zembek L."/>
            <person name="Zhong D."/>
            <person name="Zimmer A."/>
            <person name="Zwirko Z."/>
            <person name="Jaffe D.B."/>
            <person name="Alvarez P."/>
            <person name="Brockman W."/>
            <person name="Butler J."/>
            <person name="Chin C."/>
            <person name="Gnerre S."/>
            <person name="Grabherr M."/>
            <person name="Kleber M."/>
            <person name="Mauceli E."/>
            <person name="MacCallum I."/>
        </authorList>
    </citation>
    <scope>NUCLEOTIDE SEQUENCE [LARGE SCALE GENOMIC DNA]</scope>
    <source>
        <strain evidence="3">Tucson 15010-1051.87</strain>
    </source>
</reference>
<feature type="transmembrane region" description="Helical" evidence="1">
    <location>
        <begin position="76"/>
        <end position="95"/>
    </location>
</feature>
<sequence length="220" mass="24483">METIGALLQPHRRQLQQLAIALSCVKLLRGLGLVFRMKSDRCNEAISIRPLLGALLLAALGMRLAQLGGDRLMLKINGSSLALNLVFLGMFYGYATPAYKRRIWRRTLLIGLLIGICLSYSLIQPELATVKRHLSIMMTATTCLLIVMGLLQRPGAVLGCLISIMVATSKLLYALAMLNTFMWYQNLLVLCLDLLRVAFALTLRQRGTAFGDSHQNYRKC</sequence>
<feature type="transmembrane region" description="Helical" evidence="1">
    <location>
        <begin position="135"/>
        <end position="151"/>
    </location>
</feature>
<dbReference type="HOGENOM" id="CLU_1262716_0_0_1"/>
<protein>
    <submittedName>
        <fullName evidence="2">Uncharacterized protein</fullName>
    </submittedName>
</protein>
<keyword evidence="1" id="KW-1133">Transmembrane helix</keyword>
<dbReference type="PhylomeDB" id="B4M7D5"/>
<dbReference type="AlphaFoldDB" id="B4M7D5"/>
<feature type="transmembrane region" description="Helical" evidence="1">
    <location>
        <begin position="182"/>
        <end position="203"/>
    </location>
</feature>
<evidence type="ECO:0000256" key="1">
    <source>
        <dbReference type="SAM" id="Phobius"/>
    </source>
</evidence>
<accession>B4M7D5</accession>
<keyword evidence="1" id="KW-0472">Membrane</keyword>
<dbReference type="EMBL" id="CH940653">
    <property type="protein sequence ID" value="EDW62702.1"/>
    <property type="molecule type" value="Genomic_DNA"/>
</dbReference>
<dbReference type="eggNOG" id="KOG1623">
    <property type="taxonomic scope" value="Eukaryota"/>
</dbReference>
<evidence type="ECO:0000313" key="3">
    <source>
        <dbReference type="Proteomes" id="UP000008792"/>
    </source>
</evidence>
<dbReference type="OMA" id="GCLISIM"/>
<dbReference type="KEGG" id="dvi:6633423"/>
<keyword evidence="1" id="KW-0812">Transmembrane</keyword>
<dbReference type="InParanoid" id="B4M7D5"/>
<feature type="transmembrane region" description="Helical" evidence="1">
    <location>
        <begin position="46"/>
        <end position="64"/>
    </location>
</feature>